<sequence>WEAGKAKARTRIELAIGDTEMVHIFGAETVGEIWDRLCQIKETKGRLGILTT</sequence>
<dbReference type="Proteomes" id="UP000307440">
    <property type="component" value="Unassembled WGS sequence"/>
</dbReference>
<dbReference type="OrthoDB" id="2847449at2759"/>
<dbReference type="EMBL" id="ML210338">
    <property type="protein sequence ID" value="TFK19477.1"/>
    <property type="molecule type" value="Genomic_DNA"/>
</dbReference>
<protein>
    <submittedName>
        <fullName evidence="1">Uncharacterized protein</fullName>
    </submittedName>
</protein>
<dbReference type="AlphaFoldDB" id="A0A5C3KHU5"/>
<name>A0A5C3KHU5_COPMA</name>
<evidence type="ECO:0000313" key="1">
    <source>
        <dbReference type="EMBL" id="TFK19477.1"/>
    </source>
</evidence>
<evidence type="ECO:0000313" key="2">
    <source>
        <dbReference type="Proteomes" id="UP000307440"/>
    </source>
</evidence>
<gene>
    <name evidence="1" type="ORF">FA15DRAFT_559934</name>
</gene>
<keyword evidence="2" id="KW-1185">Reference proteome</keyword>
<accession>A0A5C3KHU5</accession>
<organism evidence="1 2">
    <name type="scientific">Coprinopsis marcescibilis</name>
    <name type="common">Agaric fungus</name>
    <name type="synonym">Psathyrella marcescibilis</name>
    <dbReference type="NCBI Taxonomy" id="230819"/>
    <lineage>
        <taxon>Eukaryota</taxon>
        <taxon>Fungi</taxon>
        <taxon>Dikarya</taxon>
        <taxon>Basidiomycota</taxon>
        <taxon>Agaricomycotina</taxon>
        <taxon>Agaricomycetes</taxon>
        <taxon>Agaricomycetidae</taxon>
        <taxon>Agaricales</taxon>
        <taxon>Agaricineae</taxon>
        <taxon>Psathyrellaceae</taxon>
        <taxon>Coprinopsis</taxon>
    </lineage>
</organism>
<feature type="non-terminal residue" evidence="1">
    <location>
        <position position="52"/>
    </location>
</feature>
<dbReference type="STRING" id="230819.A0A5C3KHU5"/>
<proteinExistence type="predicted"/>
<feature type="non-terminal residue" evidence="1">
    <location>
        <position position="1"/>
    </location>
</feature>
<reference evidence="1 2" key="1">
    <citation type="journal article" date="2019" name="Nat. Ecol. Evol.">
        <title>Megaphylogeny resolves global patterns of mushroom evolution.</title>
        <authorList>
            <person name="Varga T."/>
            <person name="Krizsan K."/>
            <person name="Foldi C."/>
            <person name="Dima B."/>
            <person name="Sanchez-Garcia M."/>
            <person name="Sanchez-Ramirez S."/>
            <person name="Szollosi G.J."/>
            <person name="Szarkandi J.G."/>
            <person name="Papp V."/>
            <person name="Albert L."/>
            <person name="Andreopoulos W."/>
            <person name="Angelini C."/>
            <person name="Antonin V."/>
            <person name="Barry K.W."/>
            <person name="Bougher N.L."/>
            <person name="Buchanan P."/>
            <person name="Buyck B."/>
            <person name="Bense V."/>
            <person name="Catcheside P."/>
            <person name="Chovatia M."/>
            <person name="Cooper J."/>
            <person name="Damon W."/>
            <person name="Desjardin D."/>
            <person name="Finy P."/>
            <person name="Geml J."/>
            <person name="Haridas S."/>
            <person name="Hughes K."/>
            <person name="Justo A."/>
            <person name="Karasinski D."/>
            <person name="Kautmanova I."/>
            <person name="Kiss B."/>
            <person name="Kocsube S."/>
            <person name="Kotiranta H."/>
            <person name="LaButti K.M."/>
            <person name="Lechner B.E."/>
            <person name="Liimatainen K."/>
            <person name="Lipzen A."/>
            <person name="Lukacs Z."/>
            <person name="Mihaltcheva S."/>
            <person name="Morgado L.N."/>
            <person name="Niskanen T."/>
            <person name="Noordeloos M.E."/>
            <person name="Ohm R.A."/>
            <person name="Ortiz-Santana B."/>
            <person name="Ovrebo C."/>
            <person name="Racz N."/>
            <person name="Riley R."/>
            <person name="Savchenko A."/>
            <person name="Shiryaev A."/>
            <person name="Soop K."/>
            <person name="Spirin V."/>
            <person name="Szebenyi C."/>
            <person name="Tomsovsky M."/>
            <person name="Tulloss R.E."/>
            <person name="Uehling J."/>
            <person name="Grigoriev I.V."/>
            <person name="Vagvolgyi C."/>
            <person name="Papp T."/>
            <person name="Martin F.M."/>
            <person name="Miettinen O."/>
            <person name="Hibbett D.S."/>
            <person name="Nagy L.G."/>
        </authorList>
    </citation>
    <scope>NUCLEOTIDE SEQUENCE [LARGE SCALE GENOMIC DNA]</scope>
    <source>
        <strain evidence="1 2">CBS 121175</strain>
    </source>
</reference>